<dbReference type="Pfam" id="PF22939">
    <property type="entry name" value="WHD_GPIID"/>
    <property type="match status" value="1"/>
</dbReference>
<dbReference type="PROSITE" id="PS50297">
    <property type="entry name" value="ANK_REP_REGION"/>
    <property type="match status" value="4"/>
</dbReference>
<dbReference type="SUPFAM" id="SSF48403">
    <property type="entry name" value="Ankyrin repeat"/>
    <property type="match status" value="1"/>
</dbReference>
<name>A0ABR1RAZ7_9PEZI</name>
<evidence type="ECO:0000313" key="6">
    <source>
        <dbReference type="Proteomes" id="UP001396898"/>
    </source>
</evidence>
<feature type="domain" description="Nephrocystin 3-like N-terminal" evidence="4">
    <location>
        <begin position="339"/>
        <end position="505"/>
    </location>
</feature>
<feature type="repeat" description="ANK" evidence="2">
    <location>
        <begin position="945"/>
        <end position="977"/>
    </location>
</feature>
<feature type="repeat" description="ANK" evidence="2">
    <location>
        <begin position="978"/>
        <end position="1010"/>
    </location>
</feature>
<dbReference type="Pfam" id="PF24883">
    <property type="entry name" value="NPHP3_N"/>
    <property type="match status" value="1"/>
</dbReference>
<evidence type="ECO:0000256" key="1">
    <source>
        <dbReference type="ARBA" id="ARBA00022737"/>
    </source>
</evidence>
<keyword evidence="6" id="KW-1185">Reference proteome</keyword>
<protein>
    <recommendedName>
        <fullName evidence="7">NACHT domain-containing protein</fullName>
    </recommendedName>
</protein>
<dbReference type="Proteomes" id="UP001396898">
    <property type="component" value="Unassembled WGS sequence"/>
</dbReference>
<dbReference type="InterPro" id="IPR036770">
    <property type="entry name" value="Ankyrin_rpt-contain_sf"/>
</dbReference>
<accession>A0ABR1RAZ7</accession>
<dbReference type="PRINTS" id="PR01415">
    <property type="entry name" value="ANKYRIN"/>
</dbReference>
<proteinExistence type="predicted"/>
<dbReference type="PANTHER" id="PTHR10039:SF5">
    <property type="entry name" value="NACHT DOMAIN-CONTAINING PROTEIN"/>
    <property type="match status" value="1"/>
</dbReference>
<dbReference type="EMBL" id="JAQQWI010000017">
    <property type="protein sequence ID" value="KAK8005903.1"/>
    <property type="molecule type" value="Genomic_DNA"/>
</dbReference>
<reference evidence="5 6" key="1">
    <citation type="submission" date="2023-01" db="EMBL/GenBank/DDBJ databases">
        <title>Analysis of 21 Apiospora genomes using comparative genomics revels a genus with tremendous synthesis potential of carbohydrate active enzymes and secondary metabolites.</title>
        <authorList>
            <person name="Sorensen T."/>
        </authorList>
    </citation>
    <scope>NUCLEOTIDE SEQUENCE [LARGE SCALE GENOMIC DNA]</scope>
    <source>
        <strain evidence="5 6">CBS 20057</strain>
    </source>
</reference>
<dbReference type="Pfam" id="PF12796">
    <property type="entry name" value="Ank_2"/>
    <property type="match status" value="2"/>
</dbReference>
<dbReference type="SUPFAM" id="SSF52540">
    <property type="entry name" value="P-loop containing nucleoside triphosphate hydrolases"/>
    <property type="match status" value="1"/>
</dbReference>
<dbReference type="InterPro" id="IPR054471">
    <property type="entry name" value="GPIID_WHD"/>
</dbReference>
<dbReference type="InterPro" id="IPR027417">
    <property type="entry name" value="P-loop_NTPase"/>
</dbReference>
<feature type="repeat" description="ANK" evidence="2">
    <location>
        <begin position="912"/>
        <end position="944"/>
    </location>
</feature>
<gene>
    <name evidence="5" type="ORF">PG991_012200</name>
</gene>
<dbReference type="PANTHER" id="PTHR10039">
    <property type="entry name" value="AMELOGENIN"/>
    <property type="match status" value="1"/>
</dbReference>
<dbReference type="SMART" id="SM00248">
    <property type="entry name" value="ANK"/>
    <property type="match status" value="6"/>
</dbReference>
<dbReference type="Gene3D" id="1.25.40.20">
    <property type="entry name" value="Ankyrin repeat-containing domain"/>
    <property type="match status" value="1"/>
</dbReference>
<dbReference type="Gene3D" id="3.40.50.300">
    <property type="entry name" value="P-loop containing nucleotide triphosphate hydrolases"/>
    <property type="match status" value="1"/>
</dbReference>
<comment type="caution">
    <text evidence="5">The sequence shown here is derived from an EMBL/GenBank/DDBJ whole genome shotgun (WGS) entry which is preliminary data.</text>
</comment>
<evidence type="ECO:0008006" key="7">
    <source>
        <dbReference type="Google" id="ProtNLM"/>
    </source>
</evidence>
<evidence type="ECO:0000259" key="4">
    <source>
        <dbReference type="Pfam" id="PF24883"/>
    </source>
</evidence>
<dbReference type="InterPro" id="IPR002110">
    <property type="entry name" value="Ankyrin_rpt"/>
</dbReference>
<dbReference type="InterPro" id="IPR056884">
    <property type="entry name" value="NPHP3-like_N"/>
</dbReference>
<organism evidence="5 6">
    <name type="scientific">Apiospora marii</name>
    <dbReference type="NCBI Taxonomy" id="335849"/>
    <lineage>
        <taxon>Eukaryota</taxon>
        <taxon>Fungi</taxon>
        <taxon>Dikarya</taxon>
        <taxon>Ascomycota</taxon>
        <taxon>Pezizomycotina</taxon>
        <taxon>Sordariomycetes</taxon>
        <taxon>Xylariomycetidae</taxon>
        <taxon>Amphisphaeriales</taxon>
        <taxon>Apiosporaceae</taxon>
        <taxon>Apiospora</taxon>
    </lineage>
</organism>
<feature type="repeat" description="ANK" evidence="2">
    <location>
        <begin position="1044"/>
        <end position="1079"/>
    </location>
</feature>
<keyword evidence="1" id="KW-0677">Repeat</keyword>
<evidence type="ECO:0000256" key="2">
    <source>
        <dbReference type="PROSITE-ProRule" id="PRU00023"/>
    </source>
</evidence>
<sequence length="1101" mass="123069">MDFESLESDNQDGVAVSKDDAILEQLANIDLFSGTQSPTVFIVYAHDSLGEGDAKAKVVHRIVRWLSLARCRVLSDKTPIEPFPDPSITDTSMSSSIVDSQLRILPHNNRGDSNGYVSVDNVIVCGSTVMQRYMQDQYAGPYIESIERVYNDGNGDRSGIRDLVNSSMEVGNLHHVITEIAFLNIRRSKQGSSHGIIPLALSGELPGNYLTECLESCDVAIKLEESTLSAQHMIYFKLLARIYTHVQEEIGEFRRCYDEAAKQLCEAPRTKSQAMQIISARLHVASQTVLKQIRGAIRDSRSGARERTVQEAKRLELLHDLAPLPYSDRKDRNPAREKGTCEWTTNHPRFQSWRNNTAHGLLWISADPGCGKSVLSKYLIDEILPNSATRTTCYFFFKDDFEDQRTAVSALRCMIHQLFIQKPTLATQAILEKFQQDRQTLSSLRQLWAIFVQVATCKNAEDVVCILDALDECVEDERTVLVDLLTDFYKNHSPSSSLKFLITSRPYHYIEREFNELKSKWPTIHITGENEHEMQQIQDEIRIVICARAKALKQKLKLQDEEYAALLEGITRVKNRTYLWAALVFDVVQNAIVTNCSEIEAIIRELPRSVEEAYEKILSRNQGRAKDKAKKVMQIVIAAKRPLTLEEMSQALAIEERPLTPQDMATVLPIEKRPITPVKLQLEPMEKFRGTIRQLCGLFVTIIDSKIYLMHQTAREFLIRKSRMNPGAKSLSHNSGSWRHSMDLMACNHLLARICISTLLLGINDKYSADNWSLHVRAADSAEAVQDLLPQARRLCCQYDGDIPAFLLAGLTAIARIRDEYDLKDMKPLVAASILGLDGVVRVMAKDKQADIMGTPCNCAILIDAKAPKSRLNPWGAAITAPLYEEATKQGSEDIVRLLLEEQGSPNVRDGSGRTPLHYATRDGSETLVQSLIEGGAKLDVKSRYGSTPLHAAAERGRETIVRLLIQAGAIVNVKDHYNITPLHEATRNGSETIVQLLIKGGAKANVGDDLNYTPLHGAAEGGHVSMVRLLIEAGAEVNAVTNQGKTPLDLAAMCNRSLRRTTIRVLLNAGAQEGTRNRTSKKGRYKLGTRLAQFSRQLRA</sequence>
<evidence type="ECO:0000259" key="3">
    <source>
        <dbReference type="Pfam" id="PF22939"/>
    </source>
</evidence>
<dbReference type="PROSITE" id="PS50088">
    <property type="entry name" value="ANK_REPEAT"/>
    <property type="match status" value="5"/>
</dbReference>
<keyword evidence="2" id="KW-0040">ANK repeat</keyword>
<evidence type="ECO:0000313" key="5">
    <source>
        <dbReference type="EMBL" id="KAK8005903.1"/>
    </source>
</evidence>
<feature type="repeat" description="ANK" evidence="2">
    <location>
        <begin position="1011"/>
        <end position="1043"/>
    </location>
</feature>
<feature type="domain" description="GPI inositol-deacylase winged helix" evidence="3">
    <location>
        <begin position="623"/>
        <end position="723"/>
    </location>
</feature>